<dbReference type="RefSeq" id="WP_089411639.1">
    <property type="nucleotide sequence ID" value="NZ_FZQA01000002.1"/>
</dbReference>
<accession>A0A239PPX5</accession>
<evidence type="ECO:0000313" key="1">
    <source>
        <dbReference type="EMBL" id="SNT72113.1"/>
    </source>
</evidence>
<dbReference type="OrthoDB" id="507950at2"/>
<dbReference type="AlphaFoldDB" id="A0A239PPX5"/>
<keyword evidence="2" id="KW-1185">Reference proteome</keyword>
<evidence type="ECO:0008006" key="3">
    <source>
        <dbReference type="Google" id="ProtNLM"/>
    </source>
</evidence>
<dbReference type="Proteomes" id="UP000198346">
    <property type="component" value="Unassembled WGS sequence"/>
</dbReference>
<dbReference type="EMBL" id="FZQA01000002">
    <property type="protein sequence ID" value="SNT72113.1"/>
    <property type="molecule type" value="Genomic_DNA"/>
</dbReference>
<proteinExistence type="predicted"/>
<protein>
    <recommendedName>
        <fullName evidence="3">DUF3800 domain-containing protein</fullName>
    </recommendedName>
</protein>
<evidence type="ECO:0000313" key="2">
    <source>
        <dbReference type="Proteomes" id="UP000198346"/>
    </source>
</evidence>
<name>A0A239PPX5_9PROT</name>
<reference evidence="1 2" key="1">
    <citation type="submission" date="2017-07" db="EMBL/GenBank/DDBJ databases">
        <authorList>
            <person name="Sun Z.S."/>
            <person name="Albrecht U."/>
            <person name="Echele G."/>
            <person name="Lee C.C."/>
        </authorList>
    </citation>
    <scope>NUCLEOTIDE SEQUENCE [LARGE SCALE GENOMIC DNA]</scope>
    <source>
        <strain evidence="1 2">CGMCC 1.12710</strain>
    </source>
</reference>
<gene>
    <name evidence="1" type="ORF">SAMN06297382_1145</name>
</gene>
<dbReference type="InterPro" id="IPR024524">
    <property type="entry name" value="DUF3800"/>
</dbReference>
<organism evidence="1 2">
    <name type="scientific">Amphiplicatus metriothermophilus</name>
    <dbReference type="NCBI Taxonomy" id="1519374"/>
    <lineage>
        <taxon>Bacteria</taxon>
        <taxon>Pseudomonadati</taxon>
        <taxon>Pseudomonadota</taxon>
        <taxon>Alphaproteobacteria</taxon>
        <taxon>Parvularculales</taxon>
        <taxon>Parvularculaceae</taxon>
        <taxon>Amphiplicatus</taxon>
    </lineage>
</organism>
<sequence length="245" mass="28013">MINSDYVIYVDESGDANIDKIDPQYPIFVLTFCIFQKEPYASTVSPSIQRLKFKHFNHDNVVLHEYDIRKPRGQFAFLRDAVKRAEFLADLARVISDAPMTIIAAVIKKDELKQRYVDPDHPYETALKFCLERTYHFMRERAQADRQTVILAEGRGKAENDALELAFRRIVDGENFASVRMNCFKLMFAPKGVNLGGMQLADLTARPIGLSVLRPDQRNRAFEIIEPKIRRGPTGLSGFGLKVFP</sequence>
<dbReference type="Pfam" id="PF12686">
    <property type="entry name" value="DUF3800"/>
    <property type="match status" value="1"/>
</dbReference>